<dbReference type="KEGG" id="pgri:PgNI_03541"/>
<dbReference type="GeneID" id="41958505"/>
<keyword evidence="2" id="KW-1185">Reference proteome</keyword>
<reference evidence="3" key="2">
    <citation type="submission" date="2019-10" db="EMBL/GenBank/DDBJ databases">
        <authorList>
            <consortium name="NCBI Genome Project"/>
        </authorList>
    </citation>
    <scope>NUCLEOTIDE SEQUENCE</scope>
    <source>
        <strain evidence="3">NI907</strain>
    </source>
</reference>
<name>A0A6P8B865_PYRGI</name>
<dbReference type="Proteomes" id="UP000515153">
    <property type="component" value="Unplaced"/>
</dbReference>
<dbReference type="AlphaFoldDB" id="A0A6P8B865"/>
<proteinExistence type="predicted"/>
<evidence type="ECO:0000256" key="1">
    <source>
        <dbReference type="SAM" id="MobiDB-lite"/>
    </source>
</evidence>
<reference evidence="3" key="3">
    <citation type="submission" date="2025-08" db="UniProtKB">
        <authorList>
            <consortium name="RefSeq"/>
        </authorList>
    </citation>
    <scope>IDENTIFICATION</scope>
    <source>
        <strain evidence="3">NI907</strain>
    </source>
</reference>
<dbReference type="RefSeq" id="XP_030983365.1">
    <property type="nucleotide sequence ID" value="XM_031123596.1"/>
</dbReference>
<evidence type="ECO:0000313" key="2">
    <source>
        <dbReference type="Proteomes" id="UP000515153"/>
    </source>
</evidence>
<gene>
    <name evidence="3" type="ORF">PgNI_03541</name>
</gene>
<protein>
    <submittedName>
        <fullName evidence="3">Uncharacterized protein</fullName>
    </submittedName>
</protein>
<organism evidence="2 3">
    <name type="scientific">Pyricularia grisea</name>
    <name type="common">Crabgrass-specific blast fungus</name>
    <name type="synonym">Magnaporthe grisea</name>
    <dbReference type="NCBI Taxonomy" id="148305"/>
    <lineage>
        <taxon>Eukaryota</taxon>
        <taxon>Fungi</taxon>
        <taxon>Dikarya</taxon>
        <taxon>Ascomycota</taxon>
        <taxon>Pezizomycotina</taxon>
        <taxon>Sordariomycetes</taxon>
        <taxon>Sordariomycetidae</taxon>
        <taxon>Magnaporthales</taxon>
        <taxon>Pyriculariaceae</taxon>
        <taxon>Pyricularia</taxon>
    </lineage>
</organism>
<reference evidence="3" key="1">
    <citation type="journal article" date="2019" name="Mol. Biol. Evol.">
        <title>Blast fungal genomes show frequent chromosomal changes, gene gains and losses, and effector gene turnover.</title>
        <authorList>
            <person name="Gomez Luciano L.B."/>
            <person name="Jason Tsai I."/>
            <person name="Chuma I."/>
            <person name="Tosa Y."/>
            <person name="Chen Y.H."/>
            <person name="Li J.Y."/>
            <person name="Li M.Y."/>
            <person name="Jade Lu M.Y."/>
            <person name="Nakayashiki H."/>
            <person name="Li W.H."/>
        </authorList>
    </citation>
    <scope>NUCLEOTIDE SEQUENCE</scope>
    <source>
        <strain evidence="3">NI907</strain>
    </source>
</reference>
<evidence type="ECO:0000313" key="3">
    <source>
        <dbReference type="RefSeq" id="XP_030983365.1"/>
    </source>
</evidence>
<feature type="region of interest" description="Disordered" evidence="1">
    <location>
        <begin position="28"/>
        <end position="66"/>
    </location>
</feature>
<sequence length="66" mass="7272">MERRWILKSPLVSLRSIKSINALLQPNLQKPPFPTSAGAIDDCGSIRRKTPTSSPPNLLGSKVQYP</sequence>
<accession>A0A6P8B865</accession>